<keyword evidence="3" id="KW-1185">Reference proteome</keyword>
<sequence length="326" mass="39532">MKSFRGNKHIWPGYVPPNKNELLSSWIFRNSREHKIKPHSFTKYYLDTSSFWTRDVDKFINNKILHLIYNQTPLSFNQIKNMQLTSYQDIIFNGELLTSYSQGISNLGIYHRKRKQNGLLICPTCLGRDKYYKKNWRLLTSIGCLVCNSYYIDCCPKCLSPIIFQRLAIGEKAIYNEYPMYLCWKCLYDYRKIRQTKLPQIVWDYQNYIDKTIFDGYNTHIKYSFLYFQVIFLILRRVQSSSILWTRIRDAFIKEFDISELELFQRSQFPSFKLRSKILPLIFVILEGWPDNFVTFCKKYNLRYSDFTRGEQELPYWFYKVFRDFF</sequence>
<accession>A0ABX1WSH7</accession>
<dbReference type="RefSeq" id="WP_171594156.1">
    <property type="nucleotide sequence ID" value="NZ_RZNH01000003.1"/>
</dbReference>
<evidence type="ECO:0000313" key="3">
    <source>
        <dbReference type="Proteomes" id="UP000732105"/>
    </source>
</evidence>
<feature type="domain" description="TniQ" evidence="1">
    <location>
        <begin position="15"/>
        <end position="145"/>
    </location>
</feature>
<comment type="caution">
    <text evidence="2">The sequence shown here is derived from an EMBL/GenBank/DDBJ whole genome shotgun (WGS) entry which is preliminary data.</text>
</comment>
<proteinExistence type="predicted"/>
<name>A0ABX1WSH7_9BACT</name>
<dbReference type="Pfam" id="PF06527">
    <property type="entry name" value="TniQ"/>
    <property type="match status" value="1"/>
</dbReference>
<dbReference type="InterPro" id="IPR009492">
    <property type="entry name" value="TniQ"/>
</dbReference>
<organism evidence="2 3">
    <name type="scientific">Marinifilum caeruleilacunae</name>
    <dbReference type="NCBI Taxonomy" id="2499076"/>
    <lineage>
        <taxon>Bacteria</taxon>
        <taxon>Pseudomonadati</taxon>
        <taxon>Bacteroidota</taxon>
        <taxon>Bacteroidia</taxon>
        <taxon>Marinilabiliales</taxon>
        <taxon>Marinifilaceae</taxon>
    </lineage>
</organism>
<evidence type="ECO:0000313" key="2">
    <source>
        <dbReference type="EMBL" id="NOU58879.1"/>
    </source>
</evidence>
<protein>
    <recommendedName>
        <fullName evidence="1">TniQ domain-containing protein</fullName>
    </recommendedName>
</protein>
<gene>
    <name evidence="2" type="ORF">ELS83_03545</name>
</gene>
<evidence type="ECO:0000259" key="1">
    <source>
        <dbReference type="Pfam" id="PF06527"/>
    </source>
</evidence>
<dbReference type="Proteomes" id="UP000732105">
    <property type="component" value="Unassembled WGS sequence"/>
</dbReference>
<dbReference type="EMBL" id="RZNH01000003">
    <property type="protein sequence ID" value="NOU58879.1"/>
    <property type="molecule type" value="Genomic_DNA"/>
</dbReference>
<reference evidence="2 3" key="1">
    <citation type="submission" date="2018-12" db="EMBL/GenBank/DDBJ databases">
        <title>Marinifilum JC070 sp. nov., a marine bacterium isolated from Yongle Blue Hole in the South China Sea.</title>
        <authorList>
            <person name="Fu T."/>
        </authorList>
    </citation>
    <scope>NUCLEOTIDE SEQUENCE [LARGE SCALE GENOMIC DNA]</scope>
    <source>
        <strain evidence="2 3">JC070</strain>
    </source>
</reference>